<comment type="cofactor">
    <cofactor evidence="1">
        <name>thiamine diphosphate</name>
        <dbReference type="ChEBI" id="CHEBI:58937"/>
    </cofactor>
</comment>
<dbReference type="GO" id="GO:0004739">
    <property type="term" value="F:pyruvate dehydrogenase (acetyl-transferring) activity"/>
    <property type="evidence" value="ECO:0007669"/>
    <property type="project" value="TreeGrafter"/>
</dbReference>
<dbReference type="SUPFAM" id="SSF52518">
    <property type="entry name" value="Thiamin diphosphate-binding fold (THDP-binding)"/>
    <property type="match status" value="1"/>
</dbReference>
<dbReference type="Gene3D" id="3.40.50.970">
    <property type="match status" value="1"/>
</dbReference>
<organism evidence="5 6">
    <name type="scientific">Pseudoalteromonas piscicida</name>
    <dbReference type="NCBI Taxonomy" id="43662"/>
    <lineage>
        <taxon>Bacteria</taxon>
        <taxon>Pseudomonadati</taxon>
        <taxon>Pseudomonadota</taxon>
        <taxon>Gammaproteobacteria</taxon>
        <taxon>Alteromonadales</taxon>
        <taxon>Pseudoalteromonadaceae</taxon>
        <taxon>Pseudoalteromonas</taxon>
    </lineage>
</organism>
<dbReference type="InterPro" id="IPR001017">
    <property type="entry name" value="DH_E1"/>
</dbReference>
<keyword evidence="2" id="KW-0560">Oxidoreductase</keyword>
<dbReference type="GO" id="GO:0006086">
    <property type="term" value="P:pyruvate decarboxylation to acetyl-CoA"/>
    <property type="evidence" value="ECO:0007669"/>
    <property type="project" value="TreeGrafter"/>
</dbReference>
<dbReference type="Proteomes" id="UP000258102">
    <property type="component" value="Chromosome 1"/>
</dbReference>
<evidence type="ECO:0000256" key="1">
    <source>
        <dbReference type="ARBA" id="ARBA00001964"/>
    </source>
</evidence>
<evidence type="ECO:0000313" key="5">
    <source>
        <dbReference type="EMBL" id="AXR01811.1"/>
    </source>
</evidence>
<reference evidence="5 6" key="1">
    <citation type="submission" date="2018-08" db="EMBL/GenBank/DDBJ databases">
        <title>Whole Genome Sequences of Two Pseudoalteromonas piscicida Strains, DE1-A and DE2-A, which Exhibit Strong Antibacterial Activity against Vibrio vulnificus.</title>
        <authorList>
            <person name="Richards G.P."/>
            <person name="Needleman D.S."/>
            <person name="Watson M.A."/>
            <person name="Polson S.W."/>
        </authorList>
    </citation>
    <scope>NUCLEOTIDE SEQUENCE [LARGE SCALE GENOMIC DNA]</scope>
    <source>
        <strain evidence="5 6">DE2-A</strain>
    </source>
</reference>
<evidence type="ECO:0000313" key="6">
    <source>
        <dbReference type="Proteomes" id="UP000258102"/>
    </source>
</evidence>
<protein>
    <submittedName>
        <fullName evidence="5">Thiamine pyrophosphate-dependent dehydrogenase E1 component subunit alpha</fullName>
    </submittedName>
</protein>
<name>A0AAD0RID5_PSEO7</name>
<evidence type="ECO:0000256" key="3">
    <source>
        <dbReference type="ARBA" id="ARBA00023052"/>
    </source>
</evidence>
<evidence type="ECO:0000259" key="4">
    <source>
        <dbReference type="Pfam" id="PF00676"/>
    </source>
</evidence>
<dbReference type="KEGG" id="ppis:B1L02_10980"/>
<dbReference type="AlphaFoldDB" id="A0AAD0RID5"/>
<dbReference type="InterPro" id="IPR029061">
    <property type="entry name" value="THDP-binding"/>
</dbReference>
<evidence type="ECO:0000256" key="2">
    <source>
        <dbReference type="ARBA" id="ARBA00023002"/>
    </source>
</evidence>
<dbReference type="Pfam" id="PF00676">
    <property type="entry name" value="E1_dh"/>
    <property type="match status" value="1"/>
</dbReference>
<sequence>MPDLKEVYFQTLRIRKIEEAIAERYSEQKMRCPTHLSIGQELVPVAISQYLTTRDKAYSSHRAHAHYLAKGGDLSKLIAELHGKSGGCTAGRGGSMHLSDLDCGFIASTAIVGNSIPLATGNALHQQLSQSDGITISYFGDGATEEGAFYESLNFATVRSLPILYACENNQYSVYSPLSVRQPASRSIAKLAAEIGVKSFSVDGNDPQRVLEASQAAIEFIRKERKPALVEYFTYRHREHCGPNFDDELNYREAHEVEEWLANDPLKNLQKLLSSDSDFSHFQARVTEQITQEIEAAFNFASSSPFGDPIDNERYIYAK</sequence>
<dbReference type="PANTHER" id="PTHR11516:SF60">
    <property type="entry name" value="PYRUVATE DEHYDROGENASE E1 COMPONENT SUBUNIT ALPHA"/>
    <property type="match status" value="1"/>
</dbReference>
<dbReference type="CDD" id="cd02000">
    <property type="entry name" value="TPP_E1_PDC_ADC_BCADC"/>
    <property type="match status" value="1"/>
</dbReference>
<dbReference type="InterPro" id="IPR050642">
    <property type="entry name" value="PDH_E1_Alpha_Subunit"/>
</dbReference>
<dbReference type="RefSeq" id="WP_088531042.1">
    <property type="nucleotide sequence ID" value="NZ_CP021646.1"/>
</dbReference>
<feature type="domain" description="Dehydrogenase E1 component" evidence="4">
    <location>
        <begin position="12"/>
        <end position="307"/>
    </location>
</feature>
<dbReference type="EMBL" id="CP031761">
    <property type="protein sequence ID" value="AXR01811.1"/>
    <property type="molecule type" value="Genomic_DNA"/>
</dbReference>
<accession>A0AAD0RID5</accession>
<proteinExistence type="predicted"/>
<gene>
    <name evidence="5" type="ORF">D0511_06770</name>
</gene>
<dbReference type="PANTHER" id="PTHR11516">
    <property type="entry name" value="PYRUVATE DEHYDROGENASE E1 COMPONENT, ALPHA SUBUNIT BACTERIAL AND ORGANELLAR"/>
    <property type="match status" value="1"/>
</dbReference>
<keyword evidence="3" id="KW-0786">Thiamine pyrophosphate</keyword>